<evidence type="ECO:0000313" key="2">
    <source>
        <dbReference type="EMBL" id="KAJ1123210.1"/>
    </source>
</evidence>
<dbReference type="AlphaFoldDB" id="A0AAV7P4Q1"/>
<organism evidence="2 3">
    <name type="scientific">Pleurodeles waltl</name>
    <name type="common">Iberian ribbed newt</name>
    <dbReference type="NCBI Taxonomy" id="8319"/>
    <lineage>
        <taxon>Eukaryota</taxon>
        <taxon>Metazoa</taxon>
        <taxon>Chordata</taxon>
        <taxon>Craniata</taxon>
        <taxon>Vertebrata</taxon>
        <taxon>Euteleostomi</taxon>
        <taxon>Amphibia</taxon>
        <taxon>Batrachia</taxon>
        <taxon>Caudata</taxon>
        <taxon>Salamandroidea</taxon>
        <taxon>Salamandridae</taxon>
        <taxon>Pleurodelinae</taxon>
        <taxon>Pleurodeles</taxon>
    </lineage>
</organism>
<evidence type="ECO:0000313" key="3">
    <source>
        <dbReference type="Proteomes" id="UP001066276"/>
    </source>
</evidence>
<feature type="region of interest" description="Disordered" evidence="1">
    <location>
        <begin position="57"/>
        <end position="125"/>
    </location>
</feature>
<protein>
    <submittedName>
        <fullName evidence="2">Uncharacterized protein</fullName>
    </submittedName>
</protein>
<name>A0AAV7P4Q1_PLEWA</name>
<evidence type="ECO:0000256" key="1">
    <source>
        <dbReference type="SAM" id="MobiDB-lite"/>
    </source>
</evidence>
<dbReference type="Proteomes" id="UP001066276">
    <property type="component" value="Chromosome 7"/>
</dbReference>
<reference evidence="2" key="1">
    <citation type="journal article" date="2022" name="bioRxiv">
        <title>Sequencing and chromosome-scale assembly of the giantPleurodeles waltlgenome.</title>
        <authorList>
            <person name="Brown T."/>
            <person name="Elewa A."/>
            <person name="Iarovenko S."/>
            <person name="Subramanian E."/>
            <person name="Araus A.J."/>
            <person name="Petzold A."/>
            <person name="Susuki M."/>
            <person name="Suzuki K.-i.T."/>
            <person name="Hayashi T."/>
            <person name="Toyoda A."/>
            <person name="Oliveira C."/>
            <person name="Osipova E."/>
            <person name="Leigh N.D."/>
            <person name="Simon A."/>
            <person name="Yun M.H."/>
        </authorList>
    </citation>
    <scope>NUCLEOTIDE SEQUENCE</scope>
    <source>
        <strain evidence="2">20211129_DDA</strain>
        <tissue evidence="2">Liver</tissue>
    </source>
</reference>
<gene>
    <name evidence="2" type="ORF">NDU88_001683</name>
</gene>
<comment type="caution">
    <text evidence="2">The sequence shown here is derived from an EMBL/GenBank/DDBJ whole genome shotgun (WGS) entry which is preliminary data.</text>
</comment>
<keyword evidence="3" id="KW-1185">Reference proteome</keyword>
<accession>A0AAV7P4Q1</accession>
<proteinExistence type="predicted"/>
<sequence length="125" mass="13425">MGGMLPRSRARDRVPTRIWMPTSVMAVRESSGNWERAALEVKRVRALTSRVALRGATGGVMGRGSTSCRGGLKGMSRETLPSRRGKKESSPSSQALGNSDLLRRESQGTKNGTSQVLGEGRAVQI</sequence>
<dbReference type="EMBL" id="JANPWB010000011">
    <property type="protein sequence ID" value="KAJ1123210.1"/>
    <property type="molecule type" value="Genomic_DNA"/>
</dbReference>